<proteinExistence type="predicted"/>
<protein>
    <submittedName>
        <fullName evidence="1">3053_t:CDS:1</fullName>
    </submittedName>
</protein>
<dbReference type="EMBL" id="CAJVPI010006511">
    <property type="protein sequence ID" value="CAG8679088.1"/>
    <property type="molecule type" value="Genomic_DNA"/>
</dbReference>
<organism evidence="1 2">
    <name type="scientific">Paraglomus brasilianum</name>
    <dbReference type="NCBI Taxonomy" id="144538"/>
    <lineage>
        <taxon>Eukaryota</taxon>
        <taxon>Fungi</taxon>
        <taxon>Fungi incertae sedis</taxon>
        <taxon>Mucoromycota</taxon>
        <taxon>Glomeromycotina</taxon>
        <taxon>Glomeromycetes</taxon>
        <taxon>Paraglomerales</taxon>
        <taxon>Paraglomeraceae</taxon>
        <taxon>Paraglomus</taxon>
    </lineage>
</organism>
<dbReference type="Gene3D" id="3.90.1200.10">
    <property type="match status" value="1"/>
</dbReference>
<dbReference type="InterPro" id="IPR011009">
    <property type="entry name" value="Kinase-like_dom_sf"/>
</dbReference>
<dbReference type="Proteomes" id="UP000789739">
    <property type="component" value="Unassembled WGS sequence"/>
</dbReference>
<gene>
    <name evidence="1" type="ORF">PBRASI_LOCUS11705</name>
</gene>
<dbReference type="OrthoDB" id="10267235at2759"/>
<name>A0A9N9EKK9_9GLOM</name>
<feature type="non-terminal residue" evidence="1">
    <location>
        <position position="1"/>
    </location>
</feature>
<evidence type="ECO:0000313" key="2">
    <source>
        <dbReference type="Proteomes" id="UP000789739"/>
    </source>
</evidence>
<dbReference type="SUPFAM" id="SSF56112">
    <property type="entry name" value="Protein kinase-like (PK-like)"/>
    <property type="match status" value="1"/>
</dbReference>
<sequence>NGRIEQFLPSTTLKNEDIRNQEILRRIGRLMAQLHLKVPTGKVIPEGGEHKYVYQANDN</sequence>
<keyword evidence="2" id="KW-1185">Reference proteome</keyword>
<dbReference type="Pfam" id="PF01633">
    <property type="entry name" value="Choline_kinase"/>
    <property type="match status" value="1"/>
</dbReference>
<evidence type="ECO:0000313" key="1">
    <source>
        <dbReference type="EMBL" id="CAG8679088.1"/>
    </source>
</evidence>
<accession>A0A9N9EKK9</accession>
<reference evidence="1" key="1">
    <citation type="submission" date="2021-06" db="EMBL/GenBank/DDBJ databases">
        <authorList>
            <person name="Kallberg Y."/>
            <person name="Tangrot J."/>
            <person name="Rosling A."/>
        </authorList>
    </citation>
    <scope>NUCLEOTIDE SEQUENCE</scope>
    <source>
        <strain evidence="1">BR232B</strain>
    </source>
</reference>
<dbReference type="AlphaFoldDB" id="A0A9N9EKK9"/>
<comment type="caution">
    <text evidence="1">The sequence shown here is derived from an EMBL/GenBank/DDBJ whole genome shotgun (WGS) entry which is preliminary data.</text>
</comment>